<dbReference type="EMBL" id="CM004466">
    <property type="protein sequence ID" value="OCU02309.1"/>
    <property type="molecule type" value="Genomic_DNA"/>
</dbReference>
<keyword evidence="1" id="KW-0812">Transmembrane</keyword>
<proteinExistence type="predicted"/>
<protein>
    <submittedName>
        <fullName evidence="2">Uncharacterized protein</fullName>
    </submittedName>
</protein>
<accession>A0A974E2I9</accession>
<evidence type="ECO:0000256" key="1">
    <source>
        <dbReference type="SAM" id="Phobius"/>
    </source>
</evidence>
<sequence>MNDHIGVPWILQYCSKMLFFFLIKTSVFFCTEYILTNTLYKRIPKINGQTQKLVHHLVSLLSRSRFIQLCDLKRWFTFVSF</sequence>
<evidence type="ECO:0000313" key="2">
    <source>
        <dbReference type="EMBL" id="OCU02309.1"/>
    </source>
</evidence>
<evidence type="ECO:0000313" key="3">
    <source>
        <dbReference type="Proteomes" id="UP000694892"/>
    </source>
</evidence>
<gene>
    <name evidence="2" type="ORF">XELAEV_18008071mg</name>
</gene>
<keyword evidence="1" id="KW-1133">Transmembrane helix</keyword>
<dbReference type="Proteomes" id="UP000694892">
    <property type="component" value="Chromosome 1L"/>
</dbReference>
<dbReference type="AlphaFoldDB" id="A0A974E2I9"/>
<organism evidence="2 3">
    <name type="scientific">Xenopus laevis</name>
    <name type="common">African clawed frog</name>
    <dbReference type="NCBI Taxonomy" id="8355"/>
    <lineage>
        <taxon>Eukaryota</taxon>
        <taxon>Metazoa</taxon>
        <taxon>Chordata</taxon>
        <taxon>Craniata</taxon>
        <taxon>Vertebrata</taxon>
        <taxon>Euteleostomi</taxon>
        <taxon>Amphibia</taxon>
        <taxon>Batrachia</taxon>
        <taxon>Anura</taxon>
        <taxon>Pipoidea</taxon>
        <taxon>Pipidae</taxon>
        <taxon>Xenopodinae</taxon>
        <taxon>Xenopus</taxon>
        <taxon>Xenopus</taxon>
    </lineage>
</organism>
<keyword evidence="1" id="KW-0472">Membrane</keyword>
<feature type="transmembrane region" description="Helical" evidence="1">
    <location>
        <begin position="17"/>
        <end position="35"/>
    </location>
</feature>
<reference evidence="3" key="1">
    <citation type="journal article" date="2016" name="Nature">
        <title>Genome evolution in the allotetraploid frog Xenopus laevis.</title>
        <authorList>
            <person name="Session A.M."/>
            <person name="Uno Y."/>
            <person name="Kwon T."/>
            <person name="Chapman J.A."/>
            <person name="Toyoda A."/>
            <person name="Takahashi S."/>
            <person name="Fukui A."/>
            <person name="Hikosaka A."/>
            <person name="Suzuki A."/>
            <person name="Kondo M."/>
            <person name="van Heeringen S.J."/>
            <person name="Quigley I."/>
            <person name="Heinz S."/>
            <person name="Ogino H."/>
            <person name="Ochi H."/>
            <person name="Hellsten U."/>
            <person name="Lyons J.B."/>
            <person name="Simakov O."/>
            <person name="Putnam N."/>
            <person name="Stites J."/>
            <person name="Kuroki Y."/>
            <person name="Tanaka T."/>
            <person name="Michiue T."/>
            <person name="Watanabe M."/>
            <person name="Bogdanovic O."/>
            <person name="Lister R."/>
            <person name="Georgiou G."/>
            <person name="Paranjpe S.S."/>
            <person name="van Kruijsbergen I."/>
            <person name="Shu S."/>
            <person name="Carlson J."/>
            <person name="Kinoshita T."/>
            <person name="Ohta Y."/>
            <person name="Mawaribuchi S."/>
            <person name="Jenkins J."/>
            <person name="Grimwood J."/>
            <person name="Schmutz J."/>
            <person name="Mitros T."/>
            <person name="Mozaffari S.V."/>
            <person name="Suzuki Y."/>
            <person name="Haramoto Y."/>
            <person name="Yamamoto T.S."/>
            <person name="Takagi C."/>
            <person name="Heald R."/>
            <person name="Miller K."/>
            <person name="Haudenschild C."/>
            <person name="Kitzman J."/>
            <person name="Nakayama T."/>
            <person name="Izutsu Y."/>
            <person name="Robert J."/>
            <person name="Fortriede J."/>
            <person name="Burns K."/>
            <person name="Lotay V."/>
            <person name="Karimi K."/>
            <person name="Yasuoka Y."/>
            <person name="Dichmann D.S."/>
            <person name="Flajnik M.F."/>
            <person name="Houston D.W."/>
            <person name="Shendure J."/>
            <person name="DuPasquier L."/>
            <person name="Vize P.D."/>
            <person name="Zorn A.M."/>
            <person name="Ito M."/>
            <person name="Marcotte E.M."/>
            <person name="Wallingford J.B."/>
            <person name="Ito Y."/>
            <person name="Asashima M."/>
            <person name="Ueno N."/>
            <person name="Matsuda Y."/>
            <person name="Veenstra G.J."/>
            <person name="Fujiyama A."/>
            <person name="Harland R.M."/>
            <person name="Taira M."/>
            <person name="Rokhsar D.S."/>
        </authorList>
    </citation>
    <scope>NUCLEOTIDE SEQUENCE [LARGE SCALE GENOMIC DNA]</scope>
    <source>
        <strain evidence="3">J</strain>
    </source>
</reference>
<name>A0A974E2I9_XENLA</name>